<sequence>MMAVHVLLITQCLYLCPTRMEAHVARGYDFPAIFSSPLASDDFFDELPTCKALCDQLKFSFGGTSTMRLRSLVIKFEEYTKDPKHTMNGHLRVMSDMIGVRRLPPDSSGKQTYLHGKQQLQGGARVGSYQLKLRTGCTFLLEDMRYAPIVRLNLFIVTALLDNDFSSNFRNNKLDIFLDDVMFGHGFCMDSLFQLDLIDSQSSYSYVMNDNIVHNYATWHARLGHIGQDIMTRLDIEGLLSPLAKVNLQTYEACLAGKACRKPFEKAVRATQSFELVHSDICGPMGVKARHGASYFLTLMDDYTRYGYVYMISHRYEALDCFKRFVAKVENEKEKSLKTLCTG</sequence>
<keyword evidence="1" id="KW-0732">Signal</keyword>
<feature type="chain" id="PRO_5041708871" description="GAG-pre-integrase domain-containing protein" evidence="1">
    <location>
        <begin position="23"/>
        <end position="343"/>
    </location>
</feature>
<dbReference type="AlphaFoldDB" id="A0AA88S1X3"/>
<feature type="signal peptide" evidence="1">
    <location>
        <begin position="1"/>
        <end position="22"/>
    </location>
</feature>
<evidence type="ECO:0000313" key="3">
    <source>
        <dbReference type="EMBL" id="KAK2990476.1"/>
    </source>
</evidence>
<dbReference type="GO" id="GO:0003676">
    <property type="term" value="F:nucleic acid binding"/>
    <property type="evidence" value="ECO:0007669"/>
    <property type="project" value="InterPro"/>
</dbReference>
<keyword evidence="4" id="KW-1185">Reference proteome</keyword>
<evidence type="ECO:0000256" key="1">
    <source>
        <dbReference type="SAM" id="SignalP"/>
    </source>
</evidence>
<dbReference type="Gene3D" id="3.30.420.10">
    <property type="entry name" value="Ribonuclease H-like superfamily/Ribonuclease H"/>
    <property type="match status" value="1"/>
</dbReference>
<feature type="domain" description="GAG-pre-integrase" evidence="2">
    <location>
        <begin position="194"/>
        <end position="258"/>
    </location>
</feature>
<dbReference type="PANTHER" id="PTHR42648">
    <property type="entry name" value="TRANSPOSASE, PUTATIVE-RELATED"/>
    <property type="match status" value="1"/>
</dbReference>
<dbReference type="Pfam" id="PF13976">
    <property type="entry name" value="gag_pre-integrs"/>
    <property type="match status" value="1"/>
</dbReference>
<dbReference type="InterPro" id="IPR012337">
    <property type="entry name" value="RNaseH-like_sf"/>
</dbReference>
<dbReference type="EMBL" id="JAVXUO010000642">
    <property type="protein sequence ID" value="KAK2990476.1"/>
    <property type="molecule type" value="Genomic_DNA"/>
</dbReference>
<name>A0AA88S1X3_9ASTE</name>
<dbReference type="InterPro" id="IPR036397">
    <property type="entry name" value="RNaseH_sf"/>
</dbReference>
<accession>A0AA88S1X3</accession>
<comment type="caution">
    <text evidence="3">The sequence shown here is derived from an EMBL/GenBank/DDBJ whole genome shotgun (WGS) entry which is preliminary data.</text>
</comment>
<dbReference type="InterPro" id="IPR039537">
    <property type="entry name" value="Retrotran_Ty1/copia-like"/>
</dbReference>
<dbReference type="Proteomes" id="UP001187471">
    <property type="component" value="Unassembled WGS sequence"/>
</dbReference>
<reference evidence="3" key="1">
    <citation type="submission" date="2022-12" db="EMBL/GenBank/DDBJ databases">
        <title>Draft genome assemblies for two species of Escallonia (Escalloniales).</title>
        <authorList>
            <person name="Chanderbali A."/>
            <person name="Dervinis C."/>
            <person name="Anghel I."/>
            <person name="Soltis D."/>
            <person name="Soltis P."/>
            <person name="Zapata F."/>
        </authorList>
    </citation>
    <scope>NUCLEOTIDE SEQUENCE</scope>
    <source>
        <strain evidence="3">UCBG92.1500</strain>
        <tissue evidence="3">Leaf</tissue>
    </source>
</reference>
<gene>
    <name evidence="3" type="ORF">RJ640_008935</name>
</gene>
<proteinExistence type="predicted"/>
<organism evidence="3 4">
    <name type="scientific">Escallonia rubra</name>
    <dbReference type="NCBI Taxonomy" id="112253"/>
    <lineage>
        <taxon>Eukaryota</taxon>
        <taxon>Viridiplantae</taxon>
        <taxon>Streptophyta</taxon>
        <taxon>Embryophyta</taxon>
        <taxon>Tracheophyta</taxon>
        <taxon>Spermatophyta</taxon>
        <taxon>Magnoliopsida</taxon>
        <taxon>eudicotyledons</taxon>
        <taxon>Gunneridae</taxon>
        <taxon>Pentapetalae</taxon>
        <taxon>asterids</taxon>
        <taxon>campanulids</taxon>
        <taxon>Escalloniales</taxon>
        <taxon>Escalloniaceae</taxon>
        <taxon>Escallonia</taxon>
    </lineage>
</organism>
<evidence type="ECO:0000313" key="4">
    <source>
        <dbReference type="Proteomes" id="UP001187471"/>
    </source>
</evidence>
<protein>
    <recommendedName>
        <fullName evidence="2">GAG-pre-integrase domain-containing protein</fullName>
    </recommendedName>
</protein>
<evidence type="ECO:0000259" key="2">
    <source>
        <dbReference type="Pfam" id="PF13976"/>
    </source>
</evidence>
<dbReference type="PANTHER" id="PTHR42648:SF27">
    <property type="entry name" value="RNA-DIRECTED DNA POLYMERASE"/>
    <property type="match status" value="1"/>
</dbReference>
<dbReference type="SUPFAM" id="SSF53098">
    <property type="entry name" value="Ribonuclease H-like"/>
    <property type="match status" value="1"/>
</dbReference>
<dbReference type="InterPro" id="IPR025724">
    <property type="entry name" value="GAG-pre-integrase_dom"/>
</dbReference>